<dbReference type="SUPFAM" id="SSF88946">
    <property type="entry name" value="Sigma2 domain of RNA polymerase sigma factors"/>
    <property type="match status" value="1"/>
</dbReference>
<dbReference type="InterPro" id="IPR028630">
    <property type="entry name" value="Sigma70_RpoD"/>
</dbReference>
<evidence type="ECO:0000256" key="3">
    <source>
        <dbReference type="ARBA" id="ARBA00023082"/>
    </source>
</evidence>
<evidence type="ECO:0000313" key="8">
    <source>
        <dbReference type="EMBL" id="MBI4725726.1"/>
    </source>
</evidence>
<keyword evidence="5 6" id="KW-0804">Transcription</keyword>
<sequence length="574" mass="66715">MDDKYVKKKIKQIIGFGKAAGFITYAKLSEMLPVEVVSAQDMENFILMLAQSGVEVVNSEEEYKQIKELRDKTKSKEDEGETSVGIHYDDPVRMYLHEIGKIPLLDREREIEIAKKIEECQYDILNLAFTAPFNMRDFMHLAKKFQKHELAMEELVQTDIDGWMPNYSSNRERQKIIQLLKRIQKEYKQIEYLLTLKNQEKAMPKVVQHRKKIAVSLLALRLNPDLLIGMVKKIHQADHQMKKQKHIQDRALHQSGLSYEEMRAALLVFKSGKKTKPEIKAKLKINKEKLAAFKEEYDLAAKEMDRIGHEFKMDPRLAMELSLNIRHKQKARDGAKKEMVESNVRLVISTAKRYINRGLEFLDLIQEGNSGLMRAVEKFDYRKGYKFSTYATWWIRQAITRAIADQARTIRVPVHMIEAINKVSKASRKLVQDYGREPTSEEIAEHMEMPFEKVRAIIKVAQEPISLDKPIGDDEDAVFGDFIEDVSAKSPARTANFLMLRDQIEKVLSTLTKREEHIVRLRFGLNDGCPRTLEEVGTMFNVTRERVRQIEVKALRKLRHPSRSKRLEGFSDVL</sequence>
<dbReference type="SUPFAM" id="SSF88659">
    <property type="entry name" value="Sigma3 and sigma4 domains of RNA polymerase sigma factors"/>
    <property type="match status" value="2"/>
</dbReference>
<dbReference type="FunFam" id="1.10.601.10:FF:000001">
    <property type="entry name" value="RNA polymerase sigma factor SigA"/>
    <property type="match status" value="1"/>
</dbReference>
<evidence type="ECO:0000256" key="1">
    <source>
        <dbReference type="ARBA" id="ARBA00022490"/>
    </source>
</evidence>
<keyword evidence="4 6" id="KW-0238">DNA-binding</keyword>
<dbReference type="InterPro" id="IPR012760">
    <property type="entry name" value="RNA_pol_sigma_RpoD_C"/>
</dbReference>
<dbReference type="AlphaFoldDB" id="A0A933I751"/>
<evidence type="ECO:0000259" key="7">
    <source>
        <dbReference type="PROSITE" id="PS00716"/>
    </source>
</evidence>
<dbReference type="Pfam" id="PF00140">
    <property type="entry name" value="Sigma70_r1_2"/>
    <property type="match status" value="1"/>
</dbReference>
<dbReference type="PROSITE" id="PS00716">
    <property type="entry name" value="SIGMA70_2"/>
    <property type="match status" value="1"/>
</dbReference>
<dbReference type="Pfam" id="PF04545">
    <property type="entry name" value="Sigma70_r4"/>
    <property type="match status" value="1"/>
</dbReference>
<dbReference type="GO" id="GO:0016987">
    <property type="term" value="F:sigma factor activity"/>
    <property type="evidence" value="ECO:0007669"/>
    <property type="project" value="UniProtKB-UniRule"/>
</dbReference>
<evidence type="ECO:0000256" key="6">
    <source>
        <dbReference type="HAMAP-Rule" id="MF_00963"/>
    </source>
</evidence>
<feature type="region of interest" description="Sigma-70 factor domain-4" evidence="6">
    <location>
        <begin position="507"/>
        <end position="560"/>
    </location>
</feature>
<dbReference type="EMBL" id="JACQXR010000007">
    <property type="protein sequence ID" value="MBI4725726.1"/>
    <property type="molecule type" value="Genomic_DNA"/>
</dbReference>
<dbReference type="PANTHER" id="PTHR30603">
    <property type="entry name" value="RNA POLYMERASE SIGMA FACTOR RPO"/>
    <property type="match status" value="1"/>
</dbReference>
<evidence type="ECO:0000256" key="5">
    <source>
        <dbReference type="ARBA" id="ARBA00023163"/>
    </source>
</evidence>
<feature type="region of interest" description="Sigma-70 factor domain-2" evidence="6">
    <location>
        <begin position="339"/>
        <end position="409"/>
    </location>
</feature>
<evidence type="ECO:0000256" key="2">
    <source>
        <dbReference type="ARBA" id="ARBA00023015"/>
    </source>
</evidence>
<comment type="caution">
    <text evidence="8">The sequence shown here is derived from an EMBL/GenBank/DDBJ whole genome shotgun (WGS) entry which is preliminary data.</text>
</comment>
<keyword evidence="1 6" id="KW-0963">Cytoplasm</keyword>
<dbReference type="Pfam" id="PF04539">
    <property type="entry name" value="Sigma70_r3"/>
    <property type="match status" value="1"/>
</dbReference>
<evidence type="ECO:0000256" key="4">
    <source>
        <dbReference type="ARBA" id="ARBA00023125"/>
    </source>
</evidence>
<dbReference type="InterPro" id="IPR013324">
    <property type="entry name" value="RNA_pol_sigma_r3/r4-like"/>
</dbReference>
<dbReference type="InterPro" id="IPR007127">
    <property type="entry name" value="RNA_pol_sigma_70_r1_1"/>
</dbReference>
<feature type="DNA-binding region" description="H-T-H motif" evidence="6">
    <location>
        <begin position="533"/>
        <end position="552"/>
    </location>
</feature>
<dbReference type="GO" id="GO:0006352">
    <property type="term" value="P:DNA-templated transcription initiation"/>
    <property type="evidence" value="ECO:0007669"/>
    <property type="project" value="UniProtKB-UniRule"/>
</dbReference>
<dbReference type="InterPro" id="IPR007624">
    <property type="entry name" value="RNA_pol_sigma70_r3"/>
</dbReference>
<name>A0A933I751_UNCT6</name>
<dbReference type="InterPro" id="IPR013325">
    <property type="entry name" value="RNA_pol_sigma_r2"/>
</dbReference>
<accession>A0A933I751</accession>
<comment type="similarity">
    <text evidence="6">Belongs to the sigma-70 factor family. RpoD/SigA subfamily.</text>
</comment>
<organism evidence="8 9">
    <name type="scientific">candidate division TA06 bacterium</name>
    <dbReference type="NCBI Taxonomy" id="2250710"/>
    <lineage>
        <taxon>Bacteria</taxon>
        <taxon>Bacteria division TA06</taxon>
    </lineage>
</organism>
<evidence type="ECO:0000313" key="9">
    <source>
        <dbReference type="Proteomes" id="UP000736328"/>
    </source>
</evidence>
<protein>
    <recommendedName>
        <fullName evidence="6">RNA polymerase sigma factor SigA</fullName>
    </recommendedName>
</protein>
<dbReference type="Proteomes" id="UP000736328">
    <property type="component" value="Unassembled WGS sequence"/>
</dbReference>
<dbReference type="NCBIfam" id="TIGR02937">
    <property type="entry name" value="sigma70-ECF"/>
    <property type="match status" value="1"/>
</dbReference>
<dbReference type="GO" id="GO:0005737">
    <property type="term" value="C:cytoplasm"/>
    <property type="evidence" value="ECO:0007669"/>
    <property type="project" value="UniProtKB-SubCell"/>
</dbReference>
<dbReference type="PRINTS" id="PR00046">
    <property type="entry name" value="SIGMA70FCT"/>
</dbReference>
<feature type="region of interest" description="Sigma-70 factor domain-3" evidence="6">
    <location>
        <begin position="418"/>
        <end position="494"/>
    </location>
</feature>
<gene>
    <name evidence="8" type="primary">rpoD</name>
    <name evidence="6" type="synonym">sigA</name>
    <name evidence="8" type="ORF">HY768_00620</name>
</gene>
<dbReference type="Gene3D" id="1.10.10.10">
    <property type="entry name" value="Winged helix-like DNA-binding domain superfamily/Winged helix DNA-binding domain"/>
    <property type="match status" value="2"/>
</dbReference>
<dbReference type="InterPro" id="IPR042189">
    <property type="entry name" value="RNA_pol_sigma_70_r1_1_sf"/>
</dbReference>
<dbReference type="InterPro" id="IPR050239">
    <property type="entry name" value="Sigma-70_RNA_pol_init_factors"/>
</dbReference>
<comment type="subcellular location">
    <subcellularLocation>
        <location evidence="6">Cytoplasm</location>
    </subcellularLocation>
</comment>
<comment type="function">
    <text evidence="6">Sigma factors are initiation factors that promote the attachment of RNA polymerase to specific initiation sites and are then released. This sigma factor is the primary sigma factor during exponential growth.</text>
</comment>
<reference evidence="8" key="1">
    <citation type="submission" date="2020-07" db="EMBL/GenBank/DDBJ databases">
        <title>Huge and variable diversity of episymbiotic CPR bacteria and DPANN archaea in groundwater ecosystems.</title>
        <authorList>
            <person name="He C.Y."/>
            <person name="Keren R."/>
            <person name="Whittaker M."/>
            <person name="Farag I.F."/>
            <person name="Doudna J."/>
            <person name="Cate J.H.D."/>
            <person name="Banfield J.F."/>
        </authorList>
    </citation>
    <scope>NUCLEOTIDE SEQUENCE</scope>
    <source>
        <strain evidence="8">NC_groundwater_1520_Pr4_B-0.1um_53_5</strain>
    </source>
</reference>
<dbReference type="NCBIfam" id="TIGR02393">
    <property type="entry name" value="RpoD_Cterm"/>
    <property type="match status" value="1"/>
</dbReference>
<dbReference type="InterPro" id="IPR009042">
    <property type="entry name" value="RNA_pol_sigma70_r1_2"/>
</dbReference>
<dbReference type="Gene3D" id="1.10.220.120">
    <property type="entry name" value="Sigma-70 factor, region 1.1"/>
    <property type="match status" value="1"/>
</dbReference>
<keyword evidence="2 6" id="KW-0805">Transcription regulation</keyword>
<dbReference type="Gene3D" id="1.10.601.10">
    <property type="entry name" value="RNA Polymerase Primary Sigma Factor"/>
    <property type="match status" value="1"/>
</dbReference>
<dbReference type="Pfam" id="PF03979">
    <property type="entry name" value="Sigma70_r1_1"/>
    <property type="match status" value="1"/>
</dbReference>
<dbReference type="PANTHER" id="PTHR30603:SF60">
    <property type="entry name" value="RNA POLYMERASE SIGMA FACTOR RPOD"/>
    <property type="match status" value="1"/>
</dbReference>
<dbReference type="InterPro" id="IPR007627">
    <property type="entry name" value="RNA_pol_sigma70_r2"/>
</dbReference>
<proteinExistence type="inferred from homology"/>
<dbReference type="GO" id="GO:0003677">
    <property type="term" value="F:DNA binding"/>
    <property type="evidence" value="ECO:0007669"/>
    <property type="project" value="UniProtKB-UniRule"/>
</dbReference>
<dbReference type="InterPro" id="IPR007630">
    <property type="entry name" value="RNA_pol_sigma70_r4"/>
</dbReference>
<dbReference type="InterPro" id="IPR014284">
    <property type="entry name" value="RNA_pol_sigma-70_dom"/>
</dbReference>
<dbReference type="InterPro" id="IPR036388">
    <property type="entry name" value="WH-like_DNA-bd_sf"/>
</dbReference>
<comment type="subunit">
    <text evidence="6">Interacts transiently with the RNA polymerase catalytic core.</text>
</comment>
<feature type="short sequence motif" description="Interaction with polymerase core subunit RpoC" evidence="6">
    <location>
        <begin position="363"/>
        <end position="366"/>
    </location>
</feature>
<dbReference type="Pfam" id="PF04542">
    <property type="entry name" value="Sigma70_r2"/>
    <property type="match status" value="1"/>
</dbReference>
<dbReference type="HAMAP" id="MF_00963">
    <property type="entry name" value="Sigma70_RpoD_SigA"/>
    <property type="match status" value="1"/>
</dbReference>
<dbReference type="InterPro" id="IPR000943">
    <property type="entry name" value="RNA_pol_sigma70"/>
</dbReference>
<feature type="domain" description="RNA polymerase sigma-70" evidence="7">
    <location>
        <begin position="532"/>
        <end position="558"/>
    </location>
</feature>
<dbReference type="CDD" id="cd06171">
    <property type="entry name" value="Sigma70_r4"/>
    <property type="match status" value="1"/>
</dbReference>
<keyword evidence="3 6" id="KW-0731">Sigma factor</keyword>